<dbReference type="PANTHER" id="PTHR46268">
    <property type="entry name" value="STRESS RESPONSE PROTEIN NHAX"/>
    <property type="match status" value="1"/>
</dbReference>
<dbReference type="KEGG" id="pfla:Pflav_038790"/>
<accession>A0A6F8XUJ8</accession>
<dbReference type="InterPro" id="IPR006015">
    <property type="entry name" value="Universal_stress_UspA"/>
</dbReference>
<feature type="domain" description="UspA" evidence="2">
    <location>
        <begin position="17"/>
        <end position="145"/>
    </location>
</feature>
<reference evidence="3 4" key="2">
    <citation type="submission" date="2020-03" db="EMBL/GenBank/DDBJ databases">
        <authorList>
            <person name="Ichikawa N."/>
            <person name="Kimura A."/>
            <person name="Kitahashi Y."/>
            <person name="Uohara A."/>
        </authorList>
    </citation>
    <scope>NUCLEOTIDE SEQUENCE [LARGE SCALE GENOMIC DNA]</scope>
    <source>
        <strain evidence="3 4">NBRC 107702</strain>
    </source>
</reference>
<dbReference type="InterPro" id="IPR006016">
    <property type="entry name" value="UspA"/>
</dbReference>
<feature type="domain" description="UspA" evidence="2">
    <location>
        <begin position="153"/>
        <end position="187"/>
    </location>
</feature>
<keyword evidence="4" id="KW-1185">Reference proteome</keyword>
<evidence type="ECO:0000256" key="1">
    <source>
        <dbReference type="ARBA" id="ARBA00008791"/>
    </source>
</evidence>
<sequence length="281" mass="28686">MSLSAEVAAMAGTQAPIAVGVKDLVTDLAAVRMAAAEAAATGRPLHVVRAFTWPLELPPGGDGEEREQAERIVADAAAQAREWHRDLVVAPEVIDGDTIEVLLRAAARASMLVIGSDDPEGPADPTASVSFQVSARAAGPVLCVRGTGTPDGPVVVGVDGSPDAQVGLATAVEEARRREAPLVVLHAEGAACAETHAAADLTVEHRQVEGPAGRALIAASADAQLVVVGAQGDRPTPLGPVTQAVLRRADCPVLVARRRHAAAQALIAAPHRPARLGSSRA</sequence>
<dbReference type="SUPFAM" id="SSF52402">
    <property type="entry name" value="Adenine nucleotide alpha hydrolases-like"/>
    <property type="match status" value="2"/>
</dbReference>
<dbReference type="EMBL" id="AP022870">
    <property type="protein sequence ID" value="BCB77469.1"/>
    <property type="molecule type" value="Genomic_DNA"/>
</dbReference>
<name>A0A6F8XUJ8_9ACTN</name>
<dbReference type="CDD" id="cd00293">
    <property type="entry name" value="USP-like"/>
    <property type="match status" value="1"/>
</dbReference>
<organism evidence="3 4">
    <name type="scientific">Phytohabitans flavus</name>
    <dbReference type="NCBI Taxonomy" id="1076124"/>
    <lineage>
        <taxon>Bacteria</taxon>
        <taxon>Bacillati</taxon>
        <taxon>Actinomycetota</taxon>
        <taxon>Actinomycetes</taxon>
        <taxon>Micromonosporales</taxon>
        <taxon>Micromonosporaceae</taxon>
    </lineage>
</organism>
<proteinExistence type="inferred from homology"/>
<reference evidence="3 4" key="1">
    <citation type="submission" date="2020-03" db="EMBL/GenBank/DDBJ databases">
        <title>Whole genome shotgun sequence of Phytohabitans flavus NBRC 107702.</title>
        <authorList>
            <person name="Komaki H."/>
            <person name="Tamura T."/>
        </authorList>
    </citation>
    <scope>NUCLEOTIDE SEQUENCE [LARGE SCALE GENOMIC DNA]</scope>
    <source>
        <strain evidence="3 4">NBRC 107702</strain>
    </source>
</reference>
<dbReference type="Pfam" id="PF00582">
    <property type="entry name" value="Usp"/>
    <property type="match status" value="3"/>
</dbReference>
<gene>
    <name evidence="3" type="ORF">Pflav_038790</name>
</gene>
<dbReference type="AlphaFoldDB" id="A0A6F8XUJ8"/>
<dbReference type="InterPro" id="IPR014729">
    <property type="entry name" value="Rossmann-like_a/b/a_fold"/>
</dbReference>
<evidence type="ECO:0000313" key="4">
    <source>
        <dbReference type="Proteomes" id="UP000502508"/>
    </source>
</evidence>
<dbReference type="PANTHER" id="PTHR46268:SF6">
    <property type="entry name" value="UNIVERSAL STRESS PROTEIN UP12"/>
    <property type="match status" value="1"/>
</dbReference>
<feature type="domain" description="UspA" evidence="2">
    <location>
        <begin position="192"/>
        <end position="257"/>
    </location>
</feature>
<dbReference type="Gene3D" id="3.40.50.620">
    <property type="entry name" value="HUPs"/>
    <property type="match status" value="3"/>
</dbReference>
<evidence type="ECO:0000313" key="3">
    <source>
        <dbReference type="EMBL" id="BCB77469.1"/>
    </source>
</evidence>
<dbReference type="PRINTS" id="PR01438">
    <property type="entry name" value="UNVRSLSTRESS"/>
</dbReference>
<comment type="similarity">
    <text evidence="1">Belongs to the universal stress protein A family.</text>
</comment>
<dbReference type="Proteomes" id="UP000502508">
    <property type="component" value="Chromosome"/>
</dbReference>
<evidence type="ECO:0000259" key="2">
    <source>
        <dbReference type="Pfam" id="PF00582"/>
    </source>
</evidence>
<protein>
    <submittedName>
        <fullName evidence="3">Universal stress protein</fullName>
    </submittedName>
</protein>